<organism evidence="9 10">
    <name type="scientific">Salipaludibacillus keqinensis</name>
    <dbReference type="NCBI Taxonomy" id="2045207"/>
    <lineage>
        <taxon>Bacteria</taxon>
        <taxon>Bacillati</taxon>
        <taxon>Bacillota</taxon>
        <taxon>Bacilli</taxon>
        <taxon>Bacillales</taxon>
        <taxon>Bacillaceae</taxon>
    </lineage>
</organism>
<reference evidence="9 10" key="1">
    <citation type="submission" date="2017-10" db="EMBL/GenBank/DDBJ databases">
        <title>Bacillus sp. nov., a halophilic bacterium isolated from a Keqin Lake.</title>
        <authorList>
            <person name="Wang H."/>
        </authorList>
    </citation>
    <scope>NUCLEOTIDE SEQUENCE [LARGE SCALE GENOMIC DNA]</scope>
    <source>
        <strain evidence="9 10">KQ-12</strain>
    </source>
</reference>
<dbReference type="InterPro" id="IPR018076">
    <property type="entry name" value="T2SS_GspF_dom"/>
</dbReference>
<dbReference type="AlphaFoldDB" id="A0A323THE7"/>
<name>A0A323THE7_9BACI</name>
<dbReference type="GO" id="GO:0005886">
    <property type="term" value="C:plasma membrane"/>
    <property type="evidence" value="ECO:0007669"/>
    <property type="project" value="UniProtKB-SubCell"/>
</dbReference>
<dbReference type="Proteomes" id="UP000248214">
    <property type="component" value="Unassembled WGS sequence"/>
</dbReference>
<evidence type="ECO:0000256" key="6">
    <source>
        <dbReference type="ARBA" id="ARBA00023136"/>
    </source>
</evidence>
<feature type="transmembrane region" description="Helical" evidence="7">
    <location>
        <begin position="309"/>
        <end position="334"/>
    </location>
</feature>
<dbReference type="InterPro" id="IPR047692">
    <property type="entry name" value="T4P_ComGB"/>
</dbReference>
<feature type="transmembrane region" description="Helical" evidence="7">
    <location>
        <begin position="110"/>
        <end position="129"/>
    </location>
</feature>
<keyword evidence="10" id="KW-1185">Reference proteome</keyword>
<feature type="domain" description="Type II secretion system protein GspF" evidence="8">
    <location>
        <begin position="210"/>
        <end position="332"/>
    </location>
</feature>
<dbReference type="Gene3D" id="1.20.81.30">
    <property type="entry name" value="Type II secretion system (T2SS), domain F"/>
    <property type="match status" value="2"/>
</dbReference>
<keyword evidence="6 7" id="KW-0472">Membrane</keyword>
<keyword evidence="5 7" id="KW-1133">Transmembrane helix</keyword>
<evidence type="ECO:0000256" key="5">
    <source>
        <dbReference type="ARBA" id="ARBA00022989"/>
    </source>
</evidence>
<dbReference type="PANTHER" id="PTHR30012">
    <property type="entry name" value="GENERAL SECRETION PATHWAY PROTEIN"/>
    <property type="match status" value="1"/>
</dbReference>
<evidence type="ECO:0000259" key="8">
    <source>
        <dbReference type="Pfam" id="PF00482"/>
    </source>
</evidence>
<protein>
    <recommendedName>
        <fullName evidence="8">Type II secretion system protein GspF domain-containing protein</fullName>
    </recommendedName>
</protein>
<dbReference type="PANTHER" id="PTHR30012:SF0">
    <property type="entry name" value="TYPE II SECRETION SYSTEM PROTEIN F-RELATED"/>
    <property type="match status" value="1"/>
</dbReference>
<evidence type="ECO:0000256" key="2">
    <source>
        <dbReference type="ARBA" id="ARBA00005745"/>
    </source>
</evidence>
<comment type="subcellular location">
    <subcellularLocation>
        <location evidence="1">Cell membrane</location>
        <topology evidence="1">Multi-pass membrane protein</topology>
    </subcellularLocation>
</comment>
<dbReference type="InterPro" id="IPR042094">
    <property type="entry name" value="T2SS_GspF_sf"/>
</dbReference>
<evidence type="ECO:0000313" key="9">
    <source>
        <dbReference type="EMBL" id="PYZ94321.1"/>
    </source>
</evidence>
<dbReference type="Pfam" id="PF00482">
    <property type="entry name" value="T2SSF"/>
    <property type="match status" value="2"/>
</dbReference>
<comment type="caution">
    <text evidence="9">The sequence shown here is derived from an EMBL/GenBank/DDBJ whole genome shotgun (WGS) entry which is preliminary data.</text>
</comment>
<comment type="similarity">
    <text evidence="2">Belongs to the GSP F family.</text>
</comment>
<feature type="transmembrane region" description="Helical" evidence="7">
    <location>
        <begin position="160"/>
        <end position="180"/>
    </location>
</feature>
<feature type="domain" description="Type II secretion system protein GspF" evidence="8">
    <location>
        <begin position="14"/>
        <end position="134"/>
    </location>
</feature>
<evidence type="ECO:0000256" key="7">
    <source>
        <dbReference type="SAM" id="Phobius"/>
    </source>
</evidence>
<evidence type="ECO:0000256" key="1">
    <source>
        <dbReference type="ARBA" id="ARBA00004651"/>
    </source>
</evidence>
<keyword evidence="3" id="KW-1003">Cell membrane</keyword>
<evidence type="ECO:0000313" key="10">
    <source>
        <dbReference type="Proteomes" id="UP000248214"/>
    </source>
</evidence>
<dbReference type="NCBIfam" id="NF041012">
    <property type="entry name" value="T4P_ComGB"/>
    <property type="match status" value="1"/>
</dbReference>
<evidence type="ECO:0000256" key="4">
    <source>
        <dbReference type="ARBA" id="ARBA00022692"/>
    </source>
</evidence>
<evidence type="ECO:0000256" key="3">
    <source>
        <dbReference type="ARBA" id="ARBA00022475"/>
    </source>
</evidence>
<dbReference type="OrthoDB" id="1638902at2"/>
<keyword evidence="4 7" id="KW-0812">Transmembrane</keyword>
<accession>A0A323THE7</accession>
<dbReference type="InterPro" id="IPR003004">
    <property type="entry name" value="GspF/PilC"/>
</dbReference>
<dbReference type="EMBL" id="PDOD01000001">
    <property type="protein sequence ID" value="PYZ94321.1"/>
    <property type="molecule type" value="Genomic_DNA"/>
</dbReference>
<dbReference type="RefSeq" id="WP_110607955.1">
    <property type="nucleotide sequence ID" value="NZ_PDOD01000001.1"/>
</dbReference>
<gene>
    <name evidence="9" type="ORF">CR194_01960</name>
</gene>
<proteinExistence type="inferred from homology"/>
<sequence>MGRLFRDDRSRSDFLFQLSSLLKEGYTFSEALQLYIEFTEGKKRNWLETIYEDLLEGELFSEQLISGGYPKELISYLSFVERFGDFQEGLLQASVILNKRNELKQKIRKIVQYPLFLFLGLLVIGSVMIEGVLPQFEHFFQSMDQELPMITKGMLAFTRWFQLPIFLSSIFLITVSIFWFKRKPILEQVHLLLRVPLVKNYLRNLLTYYFTAQLAPLLKTGFSLYDTFKMIEKDSLLSFFQNDAQSLSYSLQEGESLTELIKKRKYYLPQLSSIIMLGERKGNLGAELDRFSTFLFEQMYEKTYRTIQLFQPVFFCIIGFFILVLFLSMMLPIFSMLDGW</sequence>